<comment type="similarity">
    <text evidence="3">Belongs to the peptidase C56 family. HSP31-like subfamily.</text>
</comment>
<dbReference type="Gene3D" id="3.40.50.880">
    <property type="match status" value="1"/>
</dbReference>
<dbReference type="EMBL" id="JAODOP010000001">
    <property type="protein sequence ID" value="MEF3831558.1"/>
    <property type="molecule type" value="Genomic_DNA"/>
</dbReference>
<evidence type="ECO:0000259" key="4">
    <source>
        <dbReference type="Pfam" id="PF01965"/>
    </source>
</evidence>
<evidence type="ECO:0000313" key="6">
    <source>
        <dbReference type="Proteomes" id="UP001337305"/>
    </source>
</evidence>
<keyword evidence="2" id="KW-0456">Lyase</keyword>
<dbReference type="SUPFAM" id="SSF52317">
    <property type="entry name" value="Class I glutamine amidotransferase-like"/>
    <property type="match status" value="1"/>
</dbReference>
<dbReference type="Pfam" id="PF01965">
    <property type="entry name" value="DJ-1_PfpI"/>
    <property type="match status" value="1"/>
</dbReference>
<organism evidence="5 6">
    <name type="scientific">Flavivirga spongiicola</name>
    <dbReference type="NCBI Taxonomy" id="421621"/>
    <lineage>
        <taxon>Bacteria</taxon>
        <taxon>Pseudomonadati</taxon>
        <taxon>Bacteroidota</taxon>
        <taxon>Flavobacteriia</taxon>
        <taxon>Flavobacteriales</taxon>
        <taxon>Flavobacteriaceae</taxon>
        <taxon>Flavivirga</taxon>
    </lineage>
</organism>
<name>A0ABU7XLH6_9FLAO</name>
<evidence type="ECO:0000313" key="5">
    <source>
        <dbReference type="EMBL" id="MEF3831558.1"/>
    </source>
</evidence>
<feature type="domain" description="DJ-1/PfpI" evidence="4">
    <location>
        <begin position="50"/>
        <end position="244"/>
    </location>
</feature>
<evidence type="ECO:0000256" key="1">
    <source>
        <dbReference type="ARBA" id="ARBA00023016"/>
    </source>
</evidence>
<reference evidence="5 6" key="1">
    <citation type="submission" date="2022-09" db="EMBL/GenBank/DDBJ databases">
        <title>Genome sequencing of Flavivirga sp. MEBiC05379.</title>
        <authorList>
            <person name="Oh H.-M."/>
            <person name="Kwon K.K."/>
            <person name="Park M.J."/>
            <person name="Yang S.-H."/>
        </authorList>
    </citation>
    <scope>NUCLEOTIDE SEQUENCE [LARGE SCALE GENOMIC DNA]</scope>
    <source>
        <strain evidence="5 6">MEBiC05379</strain>
    </source>
</reference>
<dbReference type="Proteomes" id="UP001337305">
    <property type="component" value="Unassembled WGS sequence"/>
</dbReference>
<sequence length="248" mass="27812">MRRIIFFLLIISILIGCKTSPKKHDKILFIVSNQHTYGSTNLNTANHFSEIVLAYDVFKKRGYKIDFVSPKGGAIPIGYLKTSDSIQKKYLYDTDFMNLLKNTLHPKVINPVDYKVVYYSGGGAAMFGVPENKEIQHISKTIYENKGVVSAICHGTAGIVNLKLSNGKFLYEGKQVNGFPDVFENKTASYYKTFPFSIEEVIKNNGGKFIYSKEGWDNHYVVDGRLVTGQDPSASTSVAQKVLELLEK</sequence>
<dbReference type="InterPro" id="IPR029062">
    <property type="entry name" value="Class_I_gatase-like"/>
</dbReference>
<keyword evidence="1" id="KW-0346">Stress response</keyword>
<gene>
    <name evidence="5" type="ORF">N1F79_00310</name>
</gene>
<dbReference type="PROSITE" id="PS51257">
    <property type="entry name" value="PROKAR_LIPOPROTEIN"/>
    <property type="match status" value="1"/>
</dbReference>
<dbReference type="InterPro" id="IPR050325">
    <property type="entry name" value="Prot/Nucl_acid_deglycase"/>
</dbReference>
<protein>
    <submittedName>
        <fullName evidence="5">Type 1 glutamine amidotransferase domain-containing protein</fullName>
    </submittedName>
</protein>
<comment type="caution">
    <text evidence="5">The sequence shown here is derived from an EMBL/GenBank/DDBJ whole genome shotgun (WGS) entry which is preliminary data.</text>
</comment>
<keyword evidence="5" id="KW-0315">Glutamine amidotransferase</keyword>
<dbReference type="RefSeq" id="WP_303308568.1">
    <property type="nucleotide sequence ID" value="NZ_JAODOP010000001.1"/>
</dbReference>
<dbReference type="InterPro" id="IPR002818">
    <property type="entry name" value="DJ-1/PfpI"/>
</dbReference>
<accession>A0ABU7XLH6</accession>
<dbReference type="CDD" id="cd03141">
    <property type="entry name" value="GATase1_Hsp31_like"/>
    <property type="match status" value="1"/>
</dbReference>
<evidence type="ECO:0000256" key="3">
    <source>
        <dbReference type="ARBA" id="ARBA00038493"/>
    </source>
</evidence>
<dbReference type="PANTHER" id="PTHR48094:SF11">
    <property type="entry name" value="GLUTATHIONE-INDEPENDENT GLYOXALASE HSP31-RELATED"/>
    <property type="match status" value="1"/>
</dbReference>
<keyword evidence="6" id="KW-1185">Reference proteome</keyword>
<evidence type="ECO:0000256" key="2">
    <source>
        <dbReference type="ARBA" id="ARBA00023239"/>
    </source>
</evidence>
<dbReference type="PANTHER" id="PTHR48094">
    <property type="entry name" value="PROTEIN/NUCLEIC ACID DEGLYCASE DJ-1-RELATED"/>
    <property type="match status" value="1"/>
</dbReference>
<proteinExistence type="inferred from homology"/>